<dbReference type="PANTHER" id="PTHR23118:SF42">
    <property type="entry name" value="ATP-CITRATE SYNTHASE"/>
    <property type="match status" value="1"/>
</dbReference>
<dbReference type="GO" id="GO:0006085">
    <property type="term" value="P:acetyl-CoA biosynthetic process"/>
    <property type="evidence" value="ECO:0007669"/>
    <property type="project" value="TreeGrafter"/>
</dbReference>
<dbReference type="InterPro" id="IPR036291">
    <property type="entry name" value="NAD(P)-bd_dom_sf"/>
</dbReference>
<dbReference type="GO" id="GO:0005829">
    <property type="term" value="C:cytosol"/>
    <property type="evidence" value="ECO:0007669"/>
    <property type="project" value="TreeGrafter"/>
</dbReference>
<dbReference type="InterPro" id="IPR013149">
    <property type="entry name" value="ADH-like_C"/>
</dbReference>
<dbReference type="InterPro" id="IPR002020">
    <property type="entry name" value="Citrate_synthase"/>
</dbReference>
<feature type="non-terminal residue" evidence="2">
    <location>
        <position position="1"/>
    </location>
</feature>
<accession>A0AA38NWB3</accession>
<dbReference type="Gene3D" id="3.40.50.720">
    <property type="entry name" value="NAD(P)-binding Rossmann-like Domain"/>
    <property type="match status" value="1"/>
</dbReference>
<evidence type="ECO:0000259" key="1">
    <source>
        <dbReference type="Pfam" id="PF00107"/>
    </source>
</evidence>
<dbReference type="EMBL" id="MU807206">
    <property type="protein sequence ID" value="KAJ3831834.1"/>
    <property type="molecule type" value="Genomic_DNA"/>
</dbReference>
<dbReference type="GO" id="GO:0006633">
    <property type="term" value="P:fatty acid biosynthetic process"/>
    <property type="evidence" value="ECO:0007669"/>
    <property type="project" value="TreeGrafter"/>
</dbReference>
<comment type="caution">
    <text evidence="2">The sequence shown here is derived from an EMBL/GenBank/DDBJ whole genome shotgun (WGS) entry which is preliminary data.</text>
</comment>
<dbReference type="Pfam" id="PF00107">
    <property type="entry name" value="ADH_zinc_N"/>
    <property type="match status" value="1"/>
</dbReference>
<dbReference type="PANTHER" id="PTHR23118">
    <property type="entry name" value="ATP-CITRATE SYNTHASE"/>
    <property type="match status" value="1"/>
</dbReference>
<dbReference type="InterPro" id="IPR036969">
    <property type="entry name" value="Citrate_synthase_sf"/>
</dbReference>
<dbReference type="Proteomes" id="UP001163846">
    <property type="component" value="Unassembled WGS sequence"/>
</dbReference>
<dbReference type="SUPFAM" id="SSF48256">
    <property type="entry name" value="Citrate synthase"/>
    <property type="match status" value="1"/>
</dbReference>
<gene>
    <name evidence="2" type="ORF">F5878DRAFT_647298</name>
</gene>
<organism evidence="2 3">
    <name type="scientific">Lentinula raphanica</name>
    <dbReference type="NCBI Taxonomy" id="153919"/>
    <lineage>
        <taxon>Eukaryota</taxon>
        <taxon>Fungi</taxon>
        <taxon>Dikarya</taxon>
        <taxon>Basidiomycota</taxon>
        <taxon>Agaricomycotina</taxon>
        <taxon>Agaricomycetes</taxon>
        <taxon>Agaricomycetidae</taxon>
        <taxon>Agaricales</taxon>
        <taxon>Marasmiineae</taxon>
        <taxon>Omphalotaceae</taxon>
        <taxon>Lentinula</taxon>
    </lineage>
</organism>
<feature type="domain" description="Alcohol dehydrogenase-like C-terminal" evidence="1">
    <location>
        <begin position="265"/>
        <end position="304"/>
    </location>
</feature>
<keyword evidence="3" id="KW-1185">Reference proteome</keyword>
<dbReference type="SUPFAM" id="SSF51735">
    <property type="entry name" value="NAD(P)-binding Rossmann-fold domains"/>
    <property type="match status" value="1"/>
</dbReference>
<evidence type="ECO:0000313" key="3">
    <source>
        <dbReference type="Proteomes" id="UP001163846"/>
    </source>
</evidence>
<sequence length="320" mass="33955">LRPTPLTAKLVQKGTIVPSAETDPPVIPMDYKWTTELGDYKWTTELGLIRKPATFISTISDERGQELLRRLPLYATKFIEMVLMLTADHGPAVSGSMNTIVATRAGKDLISSLASGLLTIGSWFGGALDEAASMFTITQGQIIYILEHFLPASTFVHGAHHRPSIATPNPVPSSNLSRLSADGTTTMAFARSLQGAGHSEIQPFIHLNLSSGALVLDHHRAETHNVLEAQSMFSSDASALCLGLRAVYGEVAFVSTGAGLVGSSVVIQLAKQDGLKVIASAGSDDKVQFCKDIGADVAFNYKTTDKGNSSGLNLSKSSSP</sequence>
<dbReference type="GO" id="GO:0003878">
    <property type="term" value="F:ATP citrate synthase activity"/>
    <property type="evidence" value="ECO:0007669"/>
    <property type="project" value="TreeGrafter"/>
</dbReference>
<protein>
    <recommendedName>
        <fullName evidence="1">Alcohol dehydrogenase-like C-terminal domain-containing protein</fullName>
    </recommendedName>
</protein>
<proteinExistence type="predicted"/>
<dbReference type="AlphaFoldDB" id="A0AA38NWB3"/>
<evidence type="ECO:0000313" key="2">
    <source>
        <dbReference type="EMBL" id="KAJ3831834.1"/>
    </source>
</evidence>
<reference evidence="2" key="1">
    <citation type="submission" date="2022-08" db="EMBL/GenBank/DDBJ databases">
        <authorList>
            <consortium name="DOE Joint Genome Institute"/>
            <person name="Min B."/>
            <person name="Riley R."/>
            <person name="Sierra-Patev S."/>
            <person name="Naranjo-Ortiz M."/>
            <person name="Looney B."/>
            <person name="Konkel Z."/>
            <person name="Slot J.C."/>
            <person name="Sakamoto Y."/>
            <person name="Steenwyk J.L."/>
            <person name="Rokas A."/>
            <person name="Carro J."/>
            <person name="Camarero S."/>
            <person name="Ferreira P."/>
            <person name="Molpeceres G."/>
            <person name="Ruiz-Duenas F.J."/>
            <person name="Serrano A."/>
            <person name="Henrissat B."/>
            <person name="Drula E."/>
            <person name="Hughes K.W."/>
            <person name="Mata J.L."/>
            <person name="Ishikawa N.K."/>
            <person name="Vargas-Isla R."/>
            <person name="Ushijima S."/>
            <person name="Smith C.A."/>
            <person name="Ahrendt S."/>
            <person name="Andreopoulos W."/>
            <person name="He G."/>
            <person name="Labutti K."/>
            <person name="Lipzen A."/>
            <person name="Ng V."/>
            <person name="Sandor L."/>
            <person name="Barry K."/>
            <person name="Martinez A.T."/>
            <person name="Xiao Y."/>
            <person name="Gibbons J.G."/>
            <person name="Terashima K."/>
            <person name="Hibbett D.S."/>
            <person name="Grigoriev I.V."/>
        </authorList>
    </citation>
    <scope>NUCLEOTIDE SEQUENCE</scope>
    <source>
        <strain evidence="2">TFB9207</strain>
    </source>
</reference>
<name>A0AA38NWB3_9AGAR</name>